<protein>
    <submittedName>
        <fullName evidence="1">Phage major capsid protein, P2 family</fullName>
    </submittedName>
</protein>
<sequence>MQNLTREKFTYTVAKIGEANGVADPSKKFTVEPSIAQKMVNSIQQSSEFLQKINIVPVEELEGEAIGLTQGQTIASRTNTKGGTARKPVDPTGLDSNTYQCKKTDFDVALRYEKMDAWAKFSDFYAKWKAFVERAIALDMIMIGFNGKSAATTTDRNANPLLQDVNIGWLEKIRIKAPDHYMKEVVKDSGKVTVGPTGDYKNLDAVVVDAVNNLIGEVHQDATDLVVICGRQLLNDKNFPLVNDSKDNTDTLAGQVLLSQKQIGGLPAVRVPFFPEHALLITSLNNLSIYYQETGKRRAVEDNSSMDQVEEFNSSNDAYVVETYEKVAFVENIEIQG</sequence>
<dbReference type="Proteomes" id="UP000263596">
    <property type="component" value="Unassembled WGS sequence"/>
</dbReference>
<reference evidence="1 2" key="1">
    <citation type="journal article" date="2018" name="Nat. Biotechnol.">
        <title>A standardized bacterial taxonomy based on genome phylogeny substantially revises the tree of life.</title>
        <authorList>
            <person name="Parks D.H."/>
            <person name="Chuvochina M."/>
            <person name="Waite D.W."/>
            <person name="Rinke C."/>
            <person name="Skarshewski A."/>
            <person name="Chaumeil P.A."/>
            <person name="Hugenholtz P."/>
        </authorList>
    </citation>
    <scope>NUCLEOTIDE SEQUENCE [LARGE SCALE GENOMIC DNA]</scope>
    <source>
        <strain evidence="1">UBA9669</strain>
    </source>
</reference>
<dbReference type="EMBL" id="DPVE01000112">
    <property type="protein sequence ID" value="HCK29813.1"/>
    <property type="molecule type" value="Genomic_DNA"/>
</dbReference>
<name>A0A3D2SL95_9GAMM</name>
<accession>A0A3D2SL95</accession>
<evidence type="ECO:0000313" key="1">
    <source>
        <dbReference type="EMBL" id="HCK29813.1"/>
    </source>
</evidence>
<organism evidence="1 2">
    <name type="scientific">Acinetobacter ursingii</name>
    <dbReference type="NCBI Taxonomy" id="108980"/>
    <lineage>
        <taxon>Bacteria</taxon>
        <taxon>Pseudomonadati</taxon>
        <taxon>Pseudomonadota</taxon>
        <taxon>Gammaproteobacteria</taxon>
        <taxon>Moraxellales</taxon>
        <taxon>Moraxellaceae</taxon>
        <taxon>Acinetobacter</taxon>
    </lineage>
</organism>
<comment type="caution">
    <text evidence="1">The sequence shown here is derived from an EMBL/GenBank/DDBJ whole genome shotgun (WGS) entry which is preliminary data.</text>
</comment>
<gene>
    <name evidence="1" type="ORF">DHW29_06225</name>
</gene>
<dbReference type="NCBIfam" id="TIGR01551">
    <property type="entry name" value="major_capsid_P2"/>
    <property type="match status" value="1"/>
</dbReference>
<dbReference type="InterPro" id="IPR006441">
    <property type="entry name" value="Phage_P2_GpN"/>
</dbReference>
<dbReference type="Pfam" id="PF05125">
    <property type="entry name" value="Phage_cap_P2"/>
    <property type="match status" value="1"/>
</dbReference>
<dbReference type="AlphaFoldDB" id="A0A3D2SL95"/>
<evidence type="ECO:0000313" key="2">
    <source>
        <dbReference type="Proteomes" id="UP000263596"/>
    </source>
</evidence>
<proteinExistence type="predicted"/>